<evidence type="ECO:0000256" key="1">
    <source>
        <dbReference type="SAM" id="SignalP"/>
    </source>
</evidence>
<accession>A0A2I7N457</accession>
<keyword evidence="1" id="KW-0732">Signal</keyword>
<dbReference type="Proteomes" id="UP000236655">
    <property type="component" value="Chromosome"/>
</dbReference>
<feature type="signal peptide" evidence="1">
    <location>
        <begin position="1"/>
        <end position="18"/>
    </location>
</feature>
<feature type="chain" id="PRO_5014445408" evidence="1">
    <location>
        <begin position="19"/>
        <end position="98"/>
    </location>
</feature>
<sequence length="98" mass="11011">MRKVLLIINMFIIVNVHAFNSLNLDKQIVTCQGESGNTYTLNSNSSAADIINNCKITHEESGNYALRKETTVEFNATVVTPVKCDYHNNVLDECKFVK</sequence>
<proteinExistence type="predicted"/>
<dbReference type="KEGG" id="nba:CUN60_02630"/>
<evidence type="ECO:0000313" key="2">
    <source>
        <dbReference type="EMBL" id="AUR51242.1"/>
    </source>
</evidence>
<protein>
    <submittedName>
        <fullName evidence="2">Uncharacterized protein</fullName>
    </submittedName>
</protein>
<organism evidence="2 3">
    <name type="scientific">Aquella oligotrophica</name>
    <dbReference type="NCBI Taxonomy" id="2067065"/>
    <lineage>
        <taxon>Bacteria</taxon>
        <taxon>Pseudomonadati</taxon>
        <taxon>Pseudomonadota</taxon>
        <taxon>Betaproteobacteria</taxon>
        <taxon>Neisseriales</taxon>
        <taxon>Neisseriaceae</taxon>
        <taxon>Aquella</taxon>
    </lineage>
</organism>
<name>A0A2I7N457_9NEIS</name>
<dbReference type="RefSeq" id="WP_102950542.1">
    <property type="nucleotide sequence ID" value="NZ_CP024847.1"/>
</dbReference>
<keyword evidence="3" id="KW-1185">Reference proteome</keyword>
<gene>
    <name evidence="2" type="ORF">CUN60_02630</name>
</gene>
<dbReference type="EMBL" id="CP024847">
    <property type="protein sequence ID" value="AUR51242.1"/>
    <property type="molecule type" value="Genomic_DNA"/>
</dbReference>
<evidence type="ECO:0000313" key="3">
    <source>
        <dbReference type="Proteomes" id="UP000236655"/>
    </source>
</evidence>
<reference evidence="3" key="1">
    <citation type="submission" date="2017-11" db="EMBL/GenBank/DDBJ databases">
        <authorList>
            <person name="Chan K.G."/>
            <person name="Lee L.S."/>
        </authorList>
    </citation>
    <scope>NUCLEOTIDE SEQUENCE [LARGE SCALE GENOMIC DNA]</scope>
    <source>
        <strain evidence="3">DSM 100970</strain>
    </source>
</reference>
<dbReference type="AlphaFoldDB" id="A0A2I7N457"/>